<dbReference type="Proteomes" id="UP000286287">
    <property type="component" value="Unassembled WGS sequence"/>
</dbReference>
<dbReference type="AlphaFoldDB" id="A0A418VB89"/>
<proteinExistence type="predicted"/>
<sequence>MTYLYSPHQGEWLQWELLDLFLSRRWQEREVYDLAFVLHSNYDFNERQVEHYVDSADTPRSVALALYWMLQPDSWREAGEGLEDTDGHARFWELHRNYLENRYAPSTIAFDPVGYFTKQFEVFEVPEDIPALFLEPTEGRAVHFDALPIGNDGLPLEVWNVTQILWRLDEVADSAESFEVTSKAFRDLALKAHAEGLFSDLSIEVPSQLWLGPNPRPLFPEWRVLPEGIWQHLSLLPVMSQRDFEGSGT</sequence>
<comment type="caution">
    <text evidence="1">The sequence shown here is derived from an EMBL/GenBank/DDBJ whole genome shotgun (WGS) entry which is preliminary data.</text>
</comment>
<organism evidence="1 2">
    <name type="scientific">Deinococcus cavernae</name>
    <dbReference type="NCBI Taxonomy" id="2320857"/>
    <lineage>
        <taxon>Bacteria</taxon>
        <taxon>Thermotogati</taxon>
        <taxon>Deinococcota</taxon>
        <taxon>Deinococci</taxon>
        <taxon>Deinococcales</taxon>
        <taxon>Deinococcaceae</taxon>
        <taxon>Deinococcus</taxon>
    </lineage>
</organism>
<dbReference type="OrthoDB" id="269804at2"/>
<gene>
    <name evidence="1" type="ORF">D3875_19495</name>
</gene>
<protein>
    <submittedName>
        <fullName evidence="1">DUF4274 domain-containing protein</fullName>
    </submittedName>
</protein>
<dbReference type="EMBL" id="QYUJ01000014">
    <property type="protein sequence ID" value="RJF73404.1"/>
    <property type="molecule type" value="Genomic_DNA"/>
</dbReference>
<keyword evidence="2" id="KW-1185">Reference proteome</keyword>
<reference evidence="1 2" key="1">
    <citation type="submission" date="2018-09" db="EMBL/GenBank/DDBJ databases">
        <authorList>
            <person name="Zhu H."/>
        </authorList>
    </citation>
    <scope>NUCLEOTIDE SEQUENCE [LARGE SCALE GENOMIC DNA]</scope>
    <source>
        <strain evidence="1 2">K2S05-167</strain>
    </source>
</reference>
<dbReference type="RefSeq" id="WP_119766137.1">
    <property type="nucleotide sequence ID" value="NZ_QYUJ01000014.1"/>
</dbReference>
<evidence type="ECO:0000313" key="1">
    <source>
        <dbReference type="EMBL" id="RJF73404.1"/>
    </source>
</evidence>
<accession>A0A418VB89</accession>
<evidence type="ECO:0000313" key="2">
    <source>
        <dbReference type="Proteomes" id="UP000286287"/>
    </source>
</evidence>
<name>A0A418VB89_9DEIO</name>